<dbReference type="SUPFAM" id="SSF55166">
    <property type="entry name" value="Hedgehog/DD-peptidase"/>
    <property type="match status" value="1"/>
</dbReference>
<dbReference type="PATRIC" id="fig|271065.3.peg.1230"/>
<accession>G4SUS1</accession>
<dbReference type="InterPro" id="IPR024019">
    <property type="entry name" value="CHP04096"/>
</dbReference>
<dbReference type="InterPro" id="IPR009045">
    <property type="entry name" value="Zn_M74/Hedgehog-like"/>
</dbReference>
<protein>
    <submittedName>
        <fullName evidence="1">Peptidase M15A</fullName>
    </submittedName>
</protein>
<dbReference type="Proteomes" id="UP000008315">
    <property type="component" value="Chromosome"/>
</dbReference>
<gene>
    <name evidence="1" type="ordered locus">MEALZ_1208</name>
</gene>
<dbReference type="STRING" id="1091494.MEALZ_1208"/>
<dbReference type="AlphaFoldDB" id="G4SUS1"/>
<reference evidence="2" key="1">
    <citation type="journal article" date="2012" name="J. Bacteriol.">
        <title>Genome sequence of the haloalkaliphilic methanotrophic bacterium Methylomicrobium alcaliphilum 20Z.</title>
        <authorList>
            <person name="Vuilleumier S."/>
            <person name="Khmelenina V.N."/>
            <person name="Bringel F."/>
            <person name="Reshetnikov A.S."/>
            <person name="Lajus A."/>
            <person name="Mangenot S."/>
            <person name="Rouy Z."/>
            <person name="Op den Camp H.J."/>
            <person name="Jetten M.S."/>
            <person name="Dispirito A.A."/>
            <person name="Dunfield P."/>
            <person name="Klotz M.G."/>
            <person name="Semrau J.D."/>
            <person name="Stein L.Y."/>
            <person name="Barbe V."/>
            <person name="Medigue C."/>
            <person name="Trotsenko Y.A."/>
            <person name="Kalyuzhnaya M.G."/>
        </authorList>
    </citation>
    <scope>NUCLEOTIDE SEQUENCE [LARGE SCALE GENOMIC DNA]</scope>
    <source>
        <strain evidence="2">DSM 19304 / NCIMB 14124 / VKM B-2133 / 20Z</strain>
    </source>
</reference>
<dbReference type="NCBIfam" id="TIGR04096">
    <property type="entry name" value="dnd_rel_methyl"/>
    <property type="match status" value="1"/>
</dbReference>
<evidence type="ECO:0000313" key="1">
    <source>
        <dbReference type="EMBL" id="CCE22898.1"/>
    </source>
</evidence>
<proteinExistence type="predicted"/>
<evidence type="ECO:0000313" key="2">
    <source>
        <dbReference type="Proteomes" id="UP000008315"/>
    </source>
</evidence>
<dbReference type="KEGG" id="mah:MEALZ_1208"/>
<organism evidence="1 2">
    <name type="scientific">Methylotuvimicrobium alcaliphilum (strain DSM 19304 / NCIMB 14124 / VKM B-2133 / 20Z)</name>
    <name type="common">Methylomicrobium alcaliphilum</name>
    <dbReference type="NCBI Taxonomy" id="1091494"/>
    <lineage>
        <taxon>Bacteria</taxon>
        <taxon>Pseudomonadati</taxon>
        <taxon>Pseudomonadota</taxon>
        <taxon>Gammaproteobacteria</taxon>
        <taxon>Methylococcales</taxon>
        <taxon>Methylococcaceae</taxon>
        <taxon>Methylotuvimicrobium</taxon>
    </lineage>
</organism>
<dbReference type="HOGENOM" id="CLU_012555_0_0_6"/>
<name>G4SUS1_META2</name>
<keyword evidence="2" id="KW-1185">Reference proteome</keyword>
<dbReference type="RefSeq" id="WP_014147696.1">
    <property type="nucleotide sequence ID" value="NC_016112.1"/>
</dbReference>
<dbReference type="EMBL" id="FO082060">
    <property type="protein sequence ID" value="CCE22898.1"/>
    <property type="molecule type" value="Genomic_DNA"/>
</dbReference>
<sequence>MIGKKVLNHIYWHFSLNGEQSLEVQQRITEAEKLSRCRAEHDYNIVKYEINGTAISLLHYPDFFDTPFPVLATSYRIDLNNKRVEKRSYQDSYNPPILHRKELLLGEQHPRNPEYRELTATAEQLGLFDNPVTIGFKQAWDALIAEKGFQLIDGQFVPIGNEVDTPTDTLADSPSASIVRHLTALSRSNLSAPMQCLARHGFLDSNLSVFDYGCGKGDDIRNLKANSIPVAGWDPHYAPDQLKQEADIVNLGFVINVIEDYQERLEALIGAYRLTRQILVVSAMLFNQNALKGQPYNDGVITQRNTFQKYYTQTELKEFLSDTLVTDAIPVAPGIFFIFKDQDAEQRFLLNRQRSRRNILRVPQRPFGPPQPKLSRREKIYQTYRHLLDPLWQQTLALGRLPDKTEIPELIALTEAFGTANKALRFMLEQFEEDLLEQARQSRIDDFLTYLALQTFSKRKPYKHLESGLQRDIKAFFGDYKNAVANARSVLFQISNAESIETTCRQATEQGLGYFDDEHALYLHTSLVDRLPALLRIYIGCATVLYGDIDQTDLIKIHSQSGKLSLMRYDDFTGQPLPRLLERVKINLREQTFDLFQYGEEFEPTYLYLKSRYINEEFPHYAQQLNFDEQLQALDLFDLSRYGPKPGEFRETLAKHRWEIDDFELIRSRSLPNLDDNCGGYLTYRHLIECGETQQNTGLLNLPKQPDSYNALYDLAVNILDPAIDYFGMFRLTYGFCSHELGKLIKKRVAPKLDQHAAHERNTRNNLICPRLGAAVDFIVEDENMREVADWIAENTPFDRLYFYDENRPIHVSYGPEQKREYIDMVTTESGKQVPRKRRLA</sequence>